<dbReference type="Proteomes" id="UP001597448">
    <property type="component" value="Unassembled WGS sequence"/>
</dbReference>
<keyword evidence="4" id="KW-1185">Reference proteome</keyword>
<keyword evidence="2" id="KW-0732">Signal</keyword>
<accession>A0ABW5FDG5</accession>
<dbReference type="RefSeq" id="WP_379255675.1">
    <property type="nucleotide sequence ID" value="NZ_JBHSVQ010000001.1"/>
</dbReference>
<sequence>MNKLITSLACGTVLSMSLLGAGSISAAAAPGGMTTTTPGVMSTTAPGMNNTTTDGRMGNMGNMDDRMMDRGNTMMNQTRDSMHKTESIMKDKIRTGDNSSVSPLSNDMPTGRYRAQSTTTTDNNDNRSNWGWLGLVGLLGLAGMRSRTGERDRH</sequence>
<dbReference type="NCBIfam" id="NF041742">
    <property type="entry name" value="WGxxGxxG_fam"/>
    <property type="match status" value="1"/>
</dbReference>
<comment type="caution">
    <text evidence="3">The sequence shown here is derived from an EMBL/GenBank/DDBJ whole genome shotgun (WGS) entry which is preliminary data.</text>
</comment>
<feature type="region of interest" description="Disordered" evidence="1">
    <location>
        <begin position="35"/>
        <end position="60"/>
    </location>
</feature>
<feature type="compositionally biased region" description="Polar residues" evidence="1">
    <location>
        <begin position="96"/>
        <end position="108"/>
    </location>
</feature>
<feature type="region of interest" description="Disordered" evidence="1">
    <location>
        <begin position="94"/>
        <end position="125"/>
    </location>
</feature>
<name>A0ABW5FDG5_9BACL</name>
<proteinExistence type="predicted"/>
<feature type="signal peptide" evidence="2">
    <location>
        <begin position="1"/>
        <end position="28"/>
    </location>
</feature>
<reference evidence="4" key="1">
    <citation type="journal article" date="2019" name="Int. J. Syst. Evol. Microbiol.">
        <title>The Global Catalogue of Microorganisms (GCM) 10K type strain sequencing project: providing services to taxonomists for standard genome sequencing and annotation.</title>
        <authorList>
            <consortium name="The Broad Institute Genomics Platform"/>
            <consortium name="The Broad Institute Genome Sequencing Center for Infectious Disease"/>
            <person name="Wu L."/>
            <person name="Ma J."/>
        </authorList>
    </citation>
    <scope>NUCLEOTIDE SEQUENCE [LARGE SCALE GENOMIC DNA]</scope>
    <source>
        <strain evidence="4">CCM 8725</strain>
    </source>
</reference>
<gene>
    <name evidence="3" type="ORF">ACFSX3_19310</name>
</gene>
<evidence type="ECO:0000313" key="3">
    <source>
        <dbReference type="EMBL" id="MFD2412045.1"/>
    </source>
</evidence>
<dbReference type="EMBL" id="JBHUKY010000033">
    <property type="protein sequence ID" value="MFD2412045.1"/>
    <property type="molecule type" value="Genomic_DNA"/>
</dbReference>
<organism evidence="3 4">
    <name type="scientific">Paenibacillus rhizoplanae</name>
    <dbReference type="NCBI Taxonomy" id="1917181"/>
    <lineage>
        <taxon>Bacteria</taxon>
        <taxon>Bacillati</taxon>
        <taxon>Bacillota</taxon>
        <taxon>Bacilli</taxon>
        <taxon>Bacillales</taxon>
        <taxon>Paenibacillaceae</taxon>
        <taxon>Paenibacillus</taxon>
    </lineage>
</organism>
<evidence type="ECO:0000256" key="1">
    <source>
        <dbReference type="SAM" id="MobiDB-lite"/>
    </source>
</evidence>
<evidence type="ECO:0000313" key="4">
    <source>
        <dbReference type="Proteomes" id="UP001597448"/>
    </source>
</evidence>
<dbReference type="NCBIfam" id="NF038039">
    <property type="entry name" value="WGxxGxxG-CTERM"/>
    <property type="match status" value="1"/>
</dbReference>
<evidence type="ECO:0000256" key="2">
    <source>
        <dbReference type="SAM" id="SignalP"/>
    </source>
</evidence>
<feature type="chain" id="PRO_5046558798" evidence="2">
    <location>
        <begin position="29"/>
        <end position="154"/>
    </location>
</feature>
<protein>
    <submittedName>
        <fullName evidence="3">WGxxGxxG family protein</fullName>
    </submittedName>
</protein>